<dbReference type="PROSITE" id="PS50023">
    <property type="entry name" value="LIM_DOMAIN_2"/>
    <property type="match status" value="2"/>
</dbReference>
<dbReference type="InterPro" id="IPR001781">
    <property type="entry name" value="Znf_LIM"/>
</dbReference>
<dbReference type="GeneID" id="103060400"/>
<dbReference type="OrthoDB" id="25414at2759"/>
<reference evidence="9" key="1">
    <citation type="submission" date="2025-08" db="UniProtKB">
        <authorList>
            <consortium name="RefSeq"/>
        </authorList>
    </citation>
    <scope>IDENTIFICATION</scope>
    <source>
        <tissue evidence="9">Liver</tissue>
    </source>
</reference>
<dbReference type="Pfam" id="PF00412">
    <property type="entry name" value="LIM"/>
    <property type="match status" value="2"/>
</dbReference>
<dbReference type="SMART" id="SM00132">
    <property type="entry name" value="LIM"/>
    <property type="match status" value="2"/>
</dbReference>
<keyword evidence="2" id="KW-0677">Repeat</keyword>
<dbReference type="GO" id="GO:0001725">
    <property type="term" value="C:stress fiber"/>
    <property type="evidence" value="ECO:0007669"/>
    <property type="project" value="TreeGrafter"/>
</dbReference>
<dbReference type="SUPFAM" id="SSF57716">
    <property type="entry name" value="Glucocorticoid receptor-like (DNA-binding domain)"/>
    <property type="match status" value="2"/>
</dbReference>
<dbReference type="GO" id="GO:0046872">
    <property type="term" value="F:metal ion binding"/>
    <property type="evidence" value="ECO:0007669"/>
    <property type="project" value="UniProtKB-KW"/>
</dbReference>
<evidence type="ECO:0000256" key="2">
    <source>
        <dbReference type="ARBA" id="ARBA00022737"/>
    </source>
</evidence>
<dbReference type="FunFam" id="2.10.110.10:FF:000086">
    <property type="entry name" value="Filamin binding LIM protein 1"/>
    <property type="match status" value="1"/>
</dbReference>
<evidence type="ECO:0000313" key="9">
    <source>
        <dbReference type="RefSeq" id="XP_025028218.1"/>
    </source>
</evidence>
<dbReference type="OMA" id="FHPSCFM"/>
<feature type="domain" description="LIM zinc-binding" evidence="7">
    <location>
        <begin position="159"/>
        <end position="219"/>
    </location>
</feature>
<keyword evidence="4 5" id="KW-0440">LIM domain</keyword>
<evidence type="ECO:0000256" key="4">
    <source>
        <dbReference type="ARBA" id="ARBA00023038"/>
    </source>
</evidence>
<dbReference type="RefSeq" id="XP_025028218.1">
    <property type="nucleotide sequence ID" value="XM_025172450.1"/>
</dbReference>
<evidence type="ECO:0000313" key="8">
    <source>
        <dbReference type="Proteomes" id="UP000695026"/>
    </source>
</evidence>
<evidence type="ECO:0000259" key="7">
    <source>
        <dbReference type="PROSITE" id="PS50023"/>
    </source>
</evidence>
<feature type="compositionally biased region" description="Low complexity" evidence="6">
    <location>
        <begin position="57"/>
        <end position="67"/>
    </location>
</feature>
<dbReference type="GO" id="GO:0005925">
    <property type="term" value="C:focal adhesion"/>
    <property type="evidence" value="ECO:0007669"/>
    <property type="project" value="TreeGrafter"/>
</dbReference>
<dbReference type="GO" id="GO:0031005">
    <property type="term" value="F:filamin binding"/>
    <property type="evidence" value="ECO:0007669"/>
    <property type="project" value="TreeGrafter"/>
</dbReference>
<dbReference type="Proteomes" id="UP000695026">
    <property type="component" value="Unplaced"/>
</dbReference>
<keyword evidence="8" id="KW-1185">Reference proteome</keyword>
<dbReference type="KEGG" id="pbi:103060400"/>
<evidence type="ECO:0000256" key="6">
    <source>
        <dbReference type="SAM" id="MobiDB-lite"/>
    </source>
</evidence>
<evidence type="ECO:0000256" key="3">
    <source>
        <dbReference type="ARBA" id="ARBA00022833"/>
    </source>
</evidence>
<evidence type="ECO:0000256" key="5">
    <source>
        <dbReference type="PROSITE-ProRule" id="PRU00125"/>
    </source>
</evidence>
<dbReference type="Gene3D" id="2.10.110.10">
    <property type="entry name" value="Cysteine Rich Protein"/>
    <property type="match status" value="2"/>
</dbReference>
<keyword evidence="1 5" id="KW-0479">Metal-binding</keyword>
<evidence type="ECO:0000256" key="1">
    <source>
        <dbReference type="ARBA" id="ARBA00022723"/>
    </source>
</evidence>
<name>A0A9F5J6D5_PYTBI</name>
<dbReference type="GO" id="GO:0098609">
    <property type="term" value="P:cell-cell adhesion"/>
    <property type="evidence" value="ECO:0007669"/>
    <property type="project" value="TreeGrafter"/>
</dbReference>
<feature type="region of interest" description="Disordered" evidence="6">
    <location>
        <begin position="117"/>
        <end position="149"/>
    </location>
</feature>
<keyword evidence="3 5" id="KW-0862">Zinc</keyword>
<organism evidence="8 9">
    <name type="scientific">Python bivittatus</name>
    <name type="common">Burmese python</name>
    <name type="synonym">Python molurus bivittatus</name>
    <dbReference type="NCBI Taxonomy" id="176946"/>
    <lineage>
        <taxon>Eukaryota</taxon>
        <taxon>Metazoa</taxon>
        <taxon>Chordata</taxon>
        <taxon>Craniata</taxon>
        <taxon>Vertebrata</taxon>
        <taxon>Euteleostomi</taxon>
        <taxon>Lepidosauria</taxon>
        <taxon>Squamata</taxon>
        <taxon>Bifurcata</taxon>
        <taxon>Unidentata</taxon>
        <taxon>Episquamata</taxon>
        <taxon>Toxicofera</taxon>
        <taxon>Serpentes</taxon>
        <taxon>Henophidia</taxon>
        <taxon>Pythonidae</taxon>
        <taxon>Python</taxon>
    </lineage>
</organism>
<proteinExistence type="predicted"/>
<gene>
    <name evidence="9" type="primary">FBLIM1</name>
</gene>
<protein>
    <submittedName>
        <fullName evidence="9">Filamin-binding LIM protein 1</fullName>
    </submittedName>
</protein>
<feature type="domain" description="LIM zinc-binding" evidence="7">
    <location>
        <begin position="222"/>
        <end position="288"/>
    </location>
</feature>
<feature type="region of interest" description="Disordered" evidence="6">
    <location>
        <begin position="28"/>
        <end position="77"/>
    </location>
</feature>
<accession>A0A9F5J6D5</accession>
<dbReference type="CTD" id="54751"/>
<dbReference type="PANTHER" id="PTHR24207">
    <property type="entry name" value="ZYX102 PROTEIN"/>
    <property type="match status" value="1"/>
</dbReference>
<dbReference type="PANTHER" id="PTHR24207:SF1">
    <property type="entry name" value="FILAMIN-BINDING LIM PROTEIN 1"/>
    <property type="match status" value="1"/>
</dbReference>
<dbReference type="PROSITE" id="PS00478">
    <property type="entry name" value="LIM_DOMAIN_1"/>
    <property type="match status" value="1"/>
</dbReference>
<sequence length="292" mass="31219">MIPFEREVGMISNKGEKTRVASSIFITLAPPRRDHGPAKTPPFLPAERWAPEEEGRGPSSAPRGGSSAPPPPVVPSLSALGALQSAALPVETLGPDLQKEAAASPSSLQASSVFLKKLGQPQPASRNGWTGGRAEKEAGSAAAPVPLPLPLPPPQKTLEKCGACRALILSEIVWALGRGYHPECFTCVACGREIGSDTFAVDDDNKVHCLPDFYRKFASVCGACEQLIIPCNGRDTYKIECLGRSFHEDCYRCETCQVLLSPEPTEDGCHPLGSRLLCRACHVRQTKGRPAE</sequence>
<dbReference type="AlphaFoldDB" id="A0A9F5J6D5"/>